<gene>
    <name evidence="2" type="ORF">METZ01_LOCUS21443</name>
</gene>
<dbReference type="EMBL" id="UINC01001039">
    <property type="protein sequence ID" value="SUZ68589.1"/>
    <property type="molecule type" value="Genomic_DNA"/>
</dbReference>
<name>A0A381PRE2_9ZZZZ</name>
<organism evidence="2">
    <name type="scientific">marine metagenome</name>
    <dbReference type="NCBI Taxonomy" id="408172"/>
    <lineage>
        <taxon>unclassified sequences</taxon>
        <taxon>metagenomes</taxon>
        <taxon>ecological metagenomes</taxon>
    </lineage>
</organism>
<reference evidence="2" key="1">
    <citation type="submission" date="2018-05" db="EMBL/GenBank/DDBJ databases">
        <authorList>
            <person name="Lanie J.A."/>
            <person name="Ng W.-L."/>
            <person name="Kazmierczak K.M."/>
            <person name="Andrzejewski T.M."/>
            <person name="Davidsen T.M."/>
            <person name="Wayne K.J."/>
            <person name="Tettelin H."/>
            <person name="Glass J.I."/>
            <person name="Rusch D."/>
            <person name="Podicherti R."/>
            <person name="Tsui H.-C.T."/>
            <person name="Winkler M.E."/>
        </authorList>
    </citation>
    <scope>NUCLEOTIDE SEQUENCE</scope>
</reference>
<evidence type="ECO:0000259" key="1">
    <source>
        <dbReference type="Pfam" id="PF07796"/>
    </source>
</evidence>
<accession>A0A381PRE2</accession>
<evidence type="ECO:0000313" key="2">
    <source>
        <dbReference type="EMBL" id="SUZ68589.1"/>
    </source>
</evidence>
<feature type="domain" description="DUF1638" evidence="1">
    <location>
        <begin position="21"/>
        <end position="178"/>
    </location>
</feature>
<proteinExistence type="predicted"/>
<protein>
    <recommendedName>
        <fullName evidence="1">DUF1638 domain-containing protein</fullName>
    </recommendedName>
</protein>
<dbReference type="Pfam" id="PF07796">
    <property type="entry name" value="DUF1638"/>
    <property type="match status" value="1"/>
</dbReference>
<dbReference type="AlphaFoldDB" id="A0A381PRE2"/>
<dbReference type="InterPro" id="IPR012437">
    <property type="entry name" value="DUF1638"/>
</dbReference>
<sequence>MAREFSQLFELNGLGEVTLECLPASLHNRPEQIPQRVRERLEAAVNDFDQILLGYGDCGTAGALDLLCEEFSVDRLPGAHCYEFFLGEGIFEQLHDSEPATFYLTDYLAKHFDRLVFEGLGISSHPELLEIYFGNYKRVVFLTQTNSAELRSAACDAATKIGLPLEVIEAGYGQLETAVAEFGIESRKPALPPLQASGARR</sequence>